<dbReference type="PATRIC" id="fig|888820.3.peg.2103"/>
<organism evidence="1 2">
    <name type="scientific">Streptococcus sanguinis SK1056</name>
    <dbReference type="NCBI Taxonomy" id="888820"/>
    <lineage>
        <taxon>Bacteria</taxon>
        <taxon>Bacillati</taxon>
        <taxon>Bacillota</taxon>
        <taxon>Bacilli</taxon>
        <taxon>Lactobacillales</taxon>
        <taxon>Streptococcaceae</taxon>
        <taxon>Streptococcus</taxon>
    </lineage>
</organism>
<dbReference type="AlphaFoldDB" id="F3UEU9"/>
<dbReference type="Proteomes" id="UP000004171">
    <property type="component" value="Unassembled WGS sequence"/>
</dbReference>
<proteinExistence type="predicted"/>
<gene>
    <name evidence="1" type="ORF">HMPREF9393_2153</name>
</gene>
<sequence length="73" mass="8231">MNLSDSFFHSSKQLDILFKEGRLISIDLEMATHMISSALNELSLFLAEKEEEAEVRGIVRSLLRGIKNHGEKG</sequence>
<reference evidence="1 2" key="1">
    <citation type="submission" date="2011-03" db="EMBL/GenBank/DDBJ databases">
        <authorList>
            <person name="Muzny D."/>
            <person name="Qin X."/>
            <person name="Deng J."/>
            <person name="Jiang H."/>
            <person name="Liu Y."/>
            <person name="Qu J."/>
            <person name="Song X.-Z."/>
            <person name="Zhang L."/>
            <person name="Thornton R."/>
            <person name="Coyle M."/>
            <person name="Francisco L."/>
            <person name="Jackson L."/>
            <person name="Javaid M."/>
            <person name="Korchina V."/>
            <person name="Kovar C."/>
            <person name="Mata R."/>
            <person name="Mathew T."/>
            <person name="Ngo R."/>
            <person name="Nguyen L."/>
            <person name="Nguyen N."/>
            <person name="Okwuonu G."/>
            <person name="Ongeri F."/>
            <person name="Pham C."/>
            <person name="Simmons D."/>
            <person name="Wilczek-Boney K."/>
            <person name="Hale W."/>
            <person name="Jakkamsetti A."/>
            <person name="Pham P."/>
            <person name="Ruth R."/>
            <person name="San Lucas F."/>
            <person name="Warren J."/>
            <person name="Zhang J."/>
            <person name="Zhao Z."/>
            <person name="Zhou C."/>
            <person name="Zhu D."/>
            <person name="Lee S."/>
            <person name="Bess C."/>
            <person name="Blankenburg K."/>
            <person name="Forbes L."/>
            <person name="Fu Q."/>
            <person name="Gubbala S."/>
            <person name="Hirani K."/>
            <person name="Jayaseelan J.C."/>
            <person name="Lara F."/>
            <person name="Munidasa M."/>
            <person name="Palculict T."/>
            <person name="Patil S."/>
            <person name="Pu L.-L."/>
            <person name="Saada N."/>
            <person name="Tang L."/>
            <person name="Weissenberger G."/>
            <person name="Zhu Y."/>
            <person name="Hemphill L."/>
            <person name="Shang Y."/>
            <person name="Youmans B."/>
            <person name="Ayvaz T."/>
            <person name="Ross M."/>
            <person name="Santibanez J."/>
            <person name="Aqrawi P."/>
            <person name="Gross S."/>
            <person name="Joshi V."/>
            <person name="Fowler G."/>
            <person name="Nazareth L."/>
            <person name="Reid J."/>
            <person name="Worley K."/>
            <person name="Petrosino J."/>
            <person name="Highlander S."/>
            <person name="Gibbs R."/>
        </authorList>
    </citation>
    <scope>NUCLEOTIDE SEQUENCE [LARGE SCALE GENOMIC DNA]</scope>
    <source>
        <strain evidence="1 2">SK1056</strain>
    </source>
</reference>
<dbReference type="HOGENOM" id="CLU_2703402_0_0_9"/>
<name>F3UEU9_STRSA</name>
<evidence type="ECO:0000313" key="2">
    <source>
        <dbReference type="Proteomes" id="UP000004171"/>
    </source>
</evidence>
<protein>
    <submittedName>
        <fullName evidence="1">Uncharacterized protein</fullName>
    </submittedName>
</protein>
<comment type="caution">
    <text evidence="1">The sequence shown here is derived from an EMBL/GenBank/DDBJ whole genome shotgun (WGS) entry which is preliminary data.</text>
</comment>
<dbReference type="EMBL" id="AFFL01000007">
    <property type="protein sequence ID" value="EGJ36435.1"/>
    <property type="molecule type" value="Genomic_DNA"/>
</dbReference>
<evidence type="ECO:0000313" key="1">
    <source>
        <dbReference type="EMBL" id="EGJ36435.1"/>
    </source>
</evidence>
<accession>F3UEU9</accession>